<dbReference type="GO" id="GO:0006637">
    <property type="term" value="P:acyl-CoA metabolic process"/>
    <property type="evidence" value="ECO:0007669"/>
    <property type="project" value="TreeGrafter"/>
</dbReference>
<dbReference type="CDD" id="cd03442">
    <property type="entry name" value="BFIT_BACH"/>
    <property type="match status" value="2"/>
</dbReference>
<protein>
    <recommendedName>
        <fullName evidence="5">HotDog ACOT-type domain-containing protein</fullName>
    </recommendedName>
</protein>
<organism evidence="6 7">
    <name type="scientific">Vitrella brassicaformis (strain CCMP3155)</name>
    <dbReference type="NCBI Taxonomy" id="1169540"/>
    <lineage>
        <taxon>Eukaryota</taxon>
        <taxon>Sar</taxon>
        <taxon>Alveolata</taxon>
        <taxon>Colpodellida</taxon>
        <taxon>Vitrellaceae</taxon>
        <taxon>Vitrella</taxon>
    </lineage>
</organism>
<comment type="similarity">
    <text evidence="1">Belongs to the acyl coenzyme A hydrolase family.</text>
</comment>
<evidence type="ECO:0000256" key="1">
    <source>
        <dbReference type="ARBA" id="ARBA00010458"/>
    </source>
</evidence>
<dbReference type="Proteomes" id="UP000041254">
    <property type="component" value="Unassembled WGS sequence"/>
</dbReference>
<dbReference type="PANTHER" id="PTHR12655:SF0">
    <property type="entry name" value="ACYL-COENZYME A THIOESTERASE 9, MITOCHONDRIAL"/>
    <property type="match status" value="1"/>
</dbReference>
<evidence type="ECO:0000259" key="5">
    <source>
        <dbReference type="PROSITE" id="PS51770"/>
    </source>
</evidence>
<dbReference type="GO" id="GO:0047617">
    <property type="term" value="F:fatty acyl-CoA hydrolase activity"/>
    <property type="evidence" value="ECO:0007669"/>
    <property type="project" value="TreeGrafter"/>
</dbReference>
<keyword evidence="4" id="KW-0809">Transit peptide</keyword>
<dbReference type="SUPFAM" id="SSF54637">
    <property type="entry name" value="Thioesterase/thiol ester dehydrase-isomerase"/>
    <property type="match status" value="2"/>
</dbReference>
<dbReference type="InterPro" id="IPR029069">
    <property type="entry name" value="HotDog_dom_sf"/>
</dbReference>
<evidence type="ECO:0000313" key="7">
    <source>
        <dbReference type="Proteomes" id="UP000041254"/>
    </source>
</evidence>
<proteinExistence type="inferred from homology"/>
<dbReference type="InParanoid" id="A0A0G4FMR2"/>
<dbReference type="VEuPathDB" id="CryptoDB:Vbra_15747"/>
<dbReference type="EMBL" id="CDMY01000466">
    <property type="protein sequence ID" value="CEM15433.1"/>
    <property type="molecule type" value="Genomic_DNA"/>
</dbReference>
<keyword evidence="7" id="KW-1185">Reference proteome</keyword>
<sequence>MYGRLLPTTHRLCRIASRCYSSSHAPPVPRPANALTTTDKSTIQAVIPLTRETVIRSDSVEGFVVSYAPPSEEAGGAEGKSVYSSWLEVIYPFKTNAALREEYIRADKEAIRYGRMFETLDTIAADSAYRHALGGYREDTPISIVTACIDSFYLARDPSIHADLRLTSYVTHVGKTSLEVSGHIYEEDDYVGRAMFVFVALDAKTAKPTQLPPLSCEQASCLEAEQRNAHRKRLSRQTLMRSPPRPEEMEILHALWQNSISFEQIKSDAGDTMLADPVFWGDLRRGVAMASTRLESTLLMQPTHRNVHCKMFGGYIARLAFELSWLTVQCLMKSRDIIFRGVDNIFFLKPVEVGAMVQYVARSIFTAPDEMQVQVDAYQVDPTTGVRDRSNVFHFHYEPVDAPPPTIVPRDYEEFMLYLEGRRRYLRRKQDMTLANSI</sequence>
<dbReference type="STRING" id="1169540.A0A0G4FMR2"/>
<dbReference type="PANTHER" id="PTHR12655">
    <property type="entry name" value="ACYL-COA THIOESTERASE"/>
    <property type="match status" value="1"/>
</dbReference>
<dbReference type="InterPro" id="IPR033120">
    <property type="entry name" value="HOTDOG_ACOT"/>
</dbReference>
<dbReference type="OrthoDB" id="331699at2759"/>
<dbReference type="PROSITE" id="PS51770">
    <property type="entry name" value="HOTDOG_ACOT"/>
    <property type="match status" value="2"/>
</dbReference>
<reference evidence="6 7" key="1">
    <citation type="submission" date="2014-11" db="EMBL/GenBank/DDBJ databases">
        <authorList>
            <person name="Zhu J."/>
            <person name="Qi W."/>
            <person name="Song R."/>
        </authorList>
    </citation>
    <scope>NUCLEOTIDE SEQUENCE [LARGE SCALE GENOMIC DNA]</scope>
</reference>
<accession>A0A0G4FMR2</accession>
<evidence type="ECO:0000313" key="6">
    <source>
        <dbReference type="EMBL" id="CEM15433.1"/>
    </source>
</evidence>
<evidence type="ECO:0000256" key="2">
    <source>
        <dbReference type="ARBA" id="ARBA00022737"/>
    </source>
</evidence>
<dbReference type="PhylomeDB" id="A0A0G4FMR2"/>
<feature type="domain" description="HotDog ACOT-type" evidence="5">
    <location>
        <begin position="80"/>
        <end position="204"/>
    </location>
</feature>
<name>A0A0G4FMR2_VITBC</name>
<keyword evidence="3" id="KW-0378">Hydrolase</keyword>
<keyword evidence="2" id="KW-0677">Repeat</keyword>
<feature type="domain" description="HotDog ACOT-type" evidence="5">
    <location>
        <begin position="290"/>
        <end position="403"/>
    </location>
</feature>
<evidence type="ECO:0000256" key="3">
    <source>
        <dbReference type="ARBA" id="ARBA00022801"/>
    </source>
</evidence>
<gene>
    <name evidence="6" type="ORF">Vbra_15747</name>
</gene>
<dbReference type="OMA" id="RAESHNA"/>
<dbReference type="AlphaFoldDB" id="A0A0G4FMR2"/>
<dbReference type="Gene3D" id="3.10.129.10">
    <property type="entry name" value="Hotdog Thioesterase"/>
    <property type="match status" value="2"/>
</dbReference>
<evidence type="ECO:0000256" key="4">
    <source>
        <dbReference type="ARBA" id="ARBA00022946"/>
    </source>
</evidence>